<evidence type="ECO:0000313" key="1">
    <source>
        <dbReference type="EMBL" id="ODA08487.1"/>
    </source>
</evidence>
<dbReference type="InterPro" id="IPR036388">
    <property type="entry name" value="WH-like_DNA-bd_sf"/>
</dbReference>
<name>A0ABX2ZAP0_PAEPO</name>
<dbReference type="Proteomes" id="UP000094974">
    <property type="component" value="Unassembled WGS sequence"/>
</dbReference>
<proteinExistence type="predicted"/>
<dbReference type="EMBL" id="LYND01000129">
    <property type="protein sequence ID" value="ODA08487.1"/>
    <property type="molecule type" value="Genomic_DNA"/>
</dbReference>
<accession>A0ABX2ZAP0</accession>
<organism evidence="1 2">
    <name type="scientific">Paenibacillus polymyxa</name>
    <name type="common">Bacillus polymyxa</name>
    <dbReference type="NCBI Taxonomy" id="1406"/>
    <lineage>
        <taxon>Bacteria</taxon>
        <taxon>Bacillati</taxon>
        <taxon>Bacillota</taxon>
        <taxon>Bacilli</taxon>
        <taxon>Bacillales</taxon>
        <taxon>Paenibacillaceae</taxon>
        <taxon>Paenibacillus</taxon>
    </lineage>
</organism>
<reference evidence="2" key="1">
    <citation type="submission" date="2016-05" db="EMBL/GenBank/DDBJ databases">
        <title>Whole genome shotgun sequencing of cultured foodborne pathogen.</title>
        <authorList>
            <person name="Zheng J."/>
            <person name="Timme R."/>
            <person name="Allard M."/>
            <person name="Strain E."/>
            <person name="Luo Y."/>
            <person name="Brown E."/>
        </authorList>
    </citation>
    <scope>NUCLEOTIDE SEQUENCE [LARGE SCALE GENOMIC DNA]</scope>
    <source>
        <strain evidence="2">CFSAN034343</strain>
    </source>
</reference>
<evidence type="ECO:0000313" key="2">
    <source>
        <dbReference type="Proteomes" id="UP000094974"/>
    </source>
</evidence>
<gene>
    <name evidence="1" type="ORF">A7312_03495</name>
</gene>
<dbReference type="Gene3D" id="1.10.10.10">
    <property type="entry name" value="Winged helix-like DNA-binding domain superfamily/Winged helix DNA-binding domain"/>
    <property type="match status" value="1"/>
</dbReference>
<protein>
    <recommendedName>
        <fullName evidence="3">MarR family transcriptional regulator</fullName>
    </recommendedName>
</protein>
<sequence>MLTDRERKLLRILYNYSAGRRRLPTMKELEIKTGRRVADIKAGLLALEQDNYIAWDNKSDTRHIMIIEGWDRDQKIVTPPGAANRYYTEY</sequence>
<evidence type="ECO:0008006" key="3">
    <source>
        <dbReference type="Google" id="ProtNLM"/>
    </source>
</evidence>
<dbReference type="RefSeq" id="WP_068939806.1">
    <property type="nucleotide sequence ID" value="NZ_LYND01000129.1"/>
</dbReference>
<keyword evidence="2" id="KW-1185">Reference proteome</keyword>
<comment type="caution">
    <text evidence="1">The sequence shown here is derived from an EMBL/GenBank/DDBJ whole genome shotgun (WGS) entry which is preliminary data.</text>
</comment>